<gene>
    <name evidence="4" type="primary">GroEL</name>
</gene>
<dbReference type="PROSITE" id="PS50975">
    <property type="entry name" value="ATP_GRASP"/>
    <property type="match status" value="1"/>
</dbReference>
<dbReference type="NCBIfam" id="NF009489">
    <property type="entry name" value="PRK12851.1"/>
    <property type="match status" value="1"/>
</dbReference>
<feature type="domain" description="ATP-grasp" evidence="3">
    <location>
        <begin position="45"/>
        <end position="267"/>
    </location>
</feature>
<protein>
    <submittedName>
        <fullName evidence="4">Chaperonin GroEL</fullName>
    </submittedName>
</protein>
<dbReference type="GO" id="GO:0046872">
    <property type="term" value="F:metal ion binding"/>
    <property type="evidence" value="ECO:0007669"/>
    <property type="project" value="InterPro"/>
</dbReference>
<dbReference type="InterPro" id="IPR001844">
    <property type="entry name" value="Cpn60/GroEL"/>
</dbReference>
<comment type="similarity">
    <text evidence="1">Belongs to the chaperonin (HSP60) family.</text>
</comment>
<evidence type="ECO:0000313" key="4">
    <source>
        <dbReference type="EMBL" id="AQM32638.1"/>
    </source>
</evidence>
<dbReference type="GO" id="GO:0042026">
    <property type="term" value="P:protein refolding"/>
    <property type="evidence" value="ECO:0007669"/>
    <property type="project" value="InterPro"/>
</dbReference>
<reference evidence="4" key="1">
    <citation type="journal article" date="2017" name="ISME J.">
        <title>Novel chaperonins are prevalent in the virioplankton and demonstrate links to viral biology and ecology.</title>
        <authorList>
            <person name="Marine R.L."/>
            <person name="Nasko D.J."/>
            <person name="Wray J."/>
            <person name="Polson S.W."/>
            <person name="Wommack K.E."/>
        </authorList>
    </citation>
    <scope>NUCLEOTIDE SEQUENCE</scope>
</reference>
<evidence type="ECO:0000259" key="3">
    <source>
        <dbReference type="PROSITE" id="PS50975"/>
    </source>
</evidence>
<dbReference type="InterPro" id="IPR011761">
    <property type="entry name" value="ATP-grasp"/>
</dbReference>
<sequence>MSTILCDNDELQSKIKVGVNKLADYVASTLGPSGRNVIIQEEGKYPFITKDGVTVANHFSLEDPVENAAALIIKQVAKQTNHNAGDGTTTSTVLAREIYNQSIKYLNSGVNLKPFIDGMNLAKDDLIKFLKDNSKSIQRIEDVEHVATISANNDREIGKLISNAIDQAGANGAISIEEARSHQTSLEVIEGFTIDSGFVSNQFVTDERRGLVRYEDCILLVTDHKLEFVEPMLPVLELAARESKPLVIVADEIEGQFLAALIMNALRGSMKVVAVKSPRYGEERRNILNDLCVSTGATFFKRESGRQFKEFKLDDFGHCKVAEITKTTSTIVGGKGDFEKLDERIQWLEEKLEAEEDLHECEKIQERITRLSSGVAIIRVGGATQVEMIEKKHRVEDALEAVRAAQAGGIHAGGGMALVRAYKALEEPTGALSGDERLGYDVVRGAMLAPFKTLATNAGLSADVCLAEVLKDNEEQNGFDFLTGEIKDLLEEGIIDPVKVTCTAVQNSVSAVSTLVTSGHAIVGVSNAG</sequence>
<dbReference type="Gene3D" id="1.10.560.10">
    <property type="entry name" value="GroEL-like equatorial domain"/>
    <property type="match status" value="1"/>
</dbReference>
<dbReference type="SUPFAM" id="SSF48592">
    <property type="entry name" value="GroEL equatorial domain-like"/>
    <property type="match status" value="1"/>
</dbReference>
<keyword evidence="2" id="KW-0143">Chaperone</keyword>
<dbReference type="NCBIfam" id="NF009487">
    <property type="entry name" value="PRK12849.1"/>
    <property type="match status" value="1"/>
</dbReference>
<dbReference type="Gene3D" id="3.50.7.10">
    <property type="entry name" value="GroEL"/>
    <property type="match status" value="1"/>
</dbReference>
<accession>A0A240F771</accession>
<dbReference type="InterPro" id="IPR002423">
    <property type="entry name" value="Cpn60/GroEL/TCP-1"/>
</dbReference>
<evidence type="ECO:0000256" key="1">
    <source>
        <dbReference type="ARBA" id="ARBA00006607"/>
    </source>
</evidence>
<dbReference type="SUPFAM" id="SSF54849">
    <property type="entry name" value="GroEL-intermediate domain like"/>
    <property type="match status" value="2"/>
</dbReference>
<dbReference type="Gene3D" id="3.30.260.10">
    <property type="entry name" value="TCP-1-like chaperonin intermediate domain"/>
    <property type="match status" value="1"/>
</dbReference>
<dbReference type="CDD" id="cd03344">
    <property type="entry name" value="GroEL"/>
    <property type="match status" value="1"/>
</dbReference>
<dbReference type="PRINTS" id="PR00298">
    <property type="entry name" value="CHAPERONIN60"/>
</dbReference>
<dbReference type="InterPro" id="IPR027410">
    <property type="entry name" value="TCP-1-like_intermed_sf"/>
</dbReference>
<dbReference type="GO" id="GO:0140662">
    <property type="term" value="F:ATP-dependent protein folding chaperone"/>
    <property type="evidence" value="ECO:0007669"/>
    <property type="project" value="InterPro"/>
</dbReference>
<dbReference type="Pfam" id="PF00118">
    <property type="entry name" value="Cpn60_TCP1"/>
    <property type="match status" value="1"/>
</dbReference>
<dbReference type="GO" id="GO:0005524">
    <property type="term" value="F:ATP binding"/>
    <property type="evidence" value="ECO:0007669"/>
    <property type="project" value="InterPro"/>
</dbReference>
<dbReference type="InterPro" id="IPR027413">
    <property type="entry name" value="GROEL-like_equatorial_sf"/>
</dbReference>
<dbReference type="EMBL" id="KU595472">
    <property type="protein sequence ID" value="AQM32638.1"/>
    <property type="molecule type" value="Genomic_DNA"/>
</dbReference>
<dbReference type="PANTHER" id="PTHR45633">
    <property type="entry name" value="60 KDA HEAT SHOCK PROTEIN, MITOCHONDRIAL"/>
    <property type="match status" value="1"/>
</dbReference>
<dbReference type="NCBIfam" id="NF009488">
    <property type="entry name" value="PRK12850.1"/>
    <property type="match status" value="1"/>
</dbReference>
<name>A0A240F771_9VIRU</name>
<dbReference type="FunFam" id="3.50.7.10:FF:000001">
    <property type="entry name" value="60 kDa chaperonin"/>
    <property type="match status" value="1"/>
</dbReference>
<dbReference type="SUPFAM" id="SSF52029">
    <property type="entry name" value="GroEL apical domain-like"/>
    <property type="match status" value="1"/>
</dbReference>
<dbReference type="InterPro" id="IPR027409">
    <property type="entry name" value="GroEL-like_apical_dom_sf"/>
</dbReference>
<dbReference type="NCBIfam" id="NF000592">
    <property type="entry name" value="PRK00013.1"/>
    <property type="match status" value="1"/>
</dbReference>
<proteinExistence type="inferred from homology"/>
<evidence type="ECO:0000256" key="2">
    <source>
        <dbReference type="ARBA" id="ARBA00023186"/>
    </source>
</evidence>
<organism evidence="4">
    <name type="scientific">uncultured virus</name>
    <dbReference type="NCBI Taxonomy" id="340016"/>
    <lineage>
        <taxon>Viruses</taxon>
        <taxon>environmental samples</taxon>
    </lineage>
</organism>